<accession>A0A6J6NGM3</accession>
<dbReference type="AlphaFoldDB" id="A0A6J6NGM3"/>
<proteinExistence type="predicted"/>
<sequence length="35" mass="4001">MNALDREGDQLLRSAGLRWPSSLLLALQTRDFQDL</sequence>
<evidence type="ECO:0000313" key="1">
    <source>
        <dbReference type="EMBL" id="CAB4685392.1"/>
    </source>
</evidence>
<reference evidence="1" key="1">
    <citation type="submission" date="2020-05" db="EMBL/GenBank/DDBJ databases">
        <authorList>
            <person name="Chiriac C."/>
            <person name="Salcher M."/>
            <person name="Ghai R."/>
            <person name="Kavagutti S V."/>
        </authorList>
    </citation>
    <scope>NUCLEOTIDE SEQUENCE</scope>
</reference>
<organism evidence="1">
    <name type="scientific">freshwater metagenome</name>
    <dbReference type="NCBI Taxonomy" id="449393"/>
    <lineage>
        <taxon>unclassified sequences</taxon>
        <taxon>metagenomes</taxon>
        <taxon>ecological metagenomes</taxon>
    </lineage>
</organism>
<name>A0A6J6NGM3_9ZZZZ</name>
<dbReference type="EMBL" id="CAEZXA010000168">
    <property type="protein sequence ID" value="CAB4685392.1"/>
    <property type="molecule type" value="Genomic_DNA"/>
</dbReference>
<gene>
    <name evidence="1" type="ORF">UFOPK2334_01430</name>
</gene>
<protein>
    <submittedName>
        <fullName evidence="1">Unannotated protein</fullName>
    </submittedName>
</protein>